<name>A0A2Z2P6F5_9GAMM</name>
<dbReference type="FunFam" id="2.60.40.4380:FF:000002">
    <property type="entry name" value="Translational regulator CsrA"/>
    <property type="match status" value="1"/>
</dbReference>
<dbReference type="GO" id="GO:0006402">
    <property type="term" value="P:mRNA catabolic process"/>
    <property type="evidence" value="ECO:0007669"/>
    <property type="project" value="InterPro"/>
</dbReference>
<dbReference type="PANTHER" id="PTHR34984:SF1">
    <property type="entry name" value="CARBON STORAGE REGULATOR"/>
    <property type="match status" value="1"/>
</dbReference>
<dbReference type="Gene3D" id="2.60.40.4380">
    <property type="entry name" value="Translational regulator CsrA"/>
    <property type="match status" value="1"/>
</dbReference>
<dbReference type="Pfam" id="PF02599">
    <property type="entry name" value="CsrA"/>
    <property type="match status" value="1"/>
</dbReference>
<evidence type="ECO:0000256" key="5">
    <source>
        <dbReference type="ARBA" id="ARBA00023159"/>
    </source>
</evidence>
<dbReference type="PANTHER" id="PTHR34984">
    <property type="entry name" value="CARBON STORAGE REGULATOR"/>
    <property type="match status" value="1"/>
</dbReference>
<dbReference type="GO" id="GO:0048027">
    <property type="term" value="F:mRNA 5'-UTR binding"/>
    <property type="evidence" value="ECO:0007669"/>
    <property type="project" value="UniProtKB-UniRule"/>
</dbReference>
<comment type="similarity">
    <text evidence="6">Belongs to the CsrA/RsmA family.</text>
</comment>
<dbReference type="SUPFAM" id="SSF117130">
    <property type="entry name" value="CsrA-like"/>
    <property type="match status" value="1"/>
</dbReference>
<sequence>MLILSRRTDESIVIGDEVTITILSVKGKQVRIGITAPPDVSVHREEIYQRIQAGDPEENATSEDSGETED</sequence>
<evidence type="ECO:0000256" key="7">
    <source>
        <dbReference type="SAM" id="MobiDB-lite"/>
    </source>
</evidence>
<organism evidence="8 9">
    <name type="scientific">Granulosicoccus antarcticus IMCC3135</name>
    <dbReference type="NCBI Taxonomy" id="1192854"/>
    <lineage>
        <taxon>Bacteria</taxon>
        <taxon>Pseudomonadati</taxon>
        <taxon>Pseudomonadota</taxon>
        <taxon>Gammaproteobacteria</taxon>
        <taxon>Chromatiales</taxon>
        <taxon>Granulosicoccaceae</taxon>
        <taxon>Granulosicoccus</taxon>
    </lineage>
</organism>
<comment type="function">
    <text evidence="6">A key translational regulator that binds mRNA to regulate translation initiation and/or mRNA stability. Mediates global changes in gene expression, shifting from rapid growth to stress survival by linking envelope stress, the stringent response and the catabolite repression systems. Usually binds in the 5'-UTR; binding at or near the Shine-Dalgarno sequence prevents ribosome-binding, repressing translation, binding elsewhere in the 5'-UTR can activate translation and/or stabilize the mRNA. Its function is antagonized by small RNA(s).</text>
</comment>
<dbReference type="GO" id="GO:0005829">
    <property type="term" value="C:cytosol"/>
    <property type="evidence" value="ECO:0007669"/>
    <property type="project" value="TreeGrafter"/>
</dbReference>
<dbReference type="InterPro" id="IPR036107">
    <property type="entry name" value="CsrA_sf"/>
</dbReference>
<evidence type="ECO:0000256" key="4">
    <source>
        <dbReference type="ARBA" id="ARBA00022884"/>
    </source>
</evidence>
<dbReference type="Proteomes" id="UP000250079">
    <property type="component" value="Chromosome"/>
</dbReference>
<comment type="subcellular location">
    <subcellularLocation>
        <location evidence="6">Cytoplasm</location>
    </subcellularLocation>
</comment>
<keyword evidence="9" id="KW-1185">Reference proteome</keyword>
<dbReference type="HAMAP" id="MF_00167">
    <property type="entry name" value="CsrA"/>
    <property type="match status" value="1"/>
</dbReference>
<proteinExistence type="inferred from homology"/>
<feature type="compositionally biased region" description="Acidic residues" evidence="7">
    <location>
        <begin position="55"/>
        <end position="70"/>
    </location>
</feature>
<evidence type="ECO:0000256" key="6">
    <source>
        <dbReference type="HAMAP-Rule" id="MF_00167"/>
    </source>
</evidence>
<comment type="subunit">
    <text evidence="6">Homodimer; the beta-strands of each monomer intercalate to form a hydrophobic core, while the alpha-helices form wings that extend away from the core.</text>
</comment>
<keyword evidence="4 6" id="KW-0694">RNA-binding</keyword>
<feature type="region of interest" description="Disordered" evidence="7">
    <location>
        <begin position="49"/>
        <end position="70"/>
    </location>
</feature>
<keyword evidence="5 6" id="KW-0010">Activator</keyword>
<protein>
    <recommendedName>
        <fullName evidence="6">Translational regulator CsrA</fullName>
    </recommendedName>
    <alternativeName>
        <fullName evidence="6">Carbon storage regulator</fullName>
    </alternativeName>
</protein>
<dbReference type="AlphaFoldDB" id="A0A2Z2P6F5"/>
<dbReference type="InterPro" id="IPR003751">
    <property type="entry name" value="CsrA"/>
</dbReference>
<dbReference type="GO" id="GO:0045947">
    <property type="term" value="P:negative regulation of translational initiation"/>
    <property type="evidence" value="ECO:0007669"/>
    <property type="project" value="UniProtKB-UniRule"/>
</dbReference>
<keyword evidence="3 6" id="KW-0810">Translation regulation</keyword>
<dbReference type="NCBIfam" id="TIGR00202">
    <property type="entry name" value="csrA"/>
    <property type="match status" value="1"/>
</dbReference>
<evidence type="ECO:0000313" key="9">
    <source>
        <dbReference type="Proteomes" id="UP000250079"/>
    </source>
</evidence>
<evidence type="ECO:0000256" key="2">
    <source>
        <dbReference type="ARBA" id="ARBA00022491"/>
    </source>
</evidence>
<reference evidence="8 9" key="1">
    <citation type="submission" date="2016-12" db="EMBL/GenBank/DDBJ databases">
        <authorList>
            <person name="Song W.-J."/>
            <person name="Kurnit D.M."/>
        </authorList>
    </citation>
    <scope>NUCLEOTIDE SEQUENCE [LARGE SCALE GENOMIC DNA]</scope>
    <source>
        <strain evidence="8 9">IMCC3135</strain>
    </source>
</reference>
<keyword evidence="1 6" id="KW-0963">Cytoplasm</keyword>
<dbReference type="NCBIfam" id="NF002469">
    <property type="entry name" value="PRK01712.1"/>
    <property type="match status" value="1"/>
</dbReference>
<dbReference type="GO" id="GO:0045948">
    <property type="term" value="P:positive regulation of translational initiation"/>
    <property type="evidence" value="ECO:0007669"/>
    <property type="project" value="UniProtKB-UniRule"/>
</dbReference>
<keyword evidence="2 6" id="KW-0678">Repressor</keyword>
<dbReference type="KEGG" id="gai:IMCC3135_26895"/>
<accession>A0A2Z2P6F5</accession>
<dbReference type="OrthoDB" id="9809061at2"/>
<evidence type="ECO:0000256" key="1">
    <source>
        <dbReference type="ARBA" id="ARBA00022490"/>
    </source>
</evidence>
<dbReference type="RefSeq" id="WP_088920352.1">
    <property type="nucleotide sequence ID" value="NZ_CP018632.1"/>
</dbReference>
<evidence type="ECO:0000313" key="8">
    <source>
        <dbReference type="EMBL" id="ASJ75434.1"/>
    </source>
</evidence>
<evidence type="ECO:0000256" key="3">
    <source>
        <dbReference type="ARBA" id="ARBA00022845"/>
    </source>
</evidence>
<gene>
    <name evidence="8" type="primary">csrA_4</name>
    <name evidence="6" type="synonym">csrA</name>
    <name evidence="8" type="ORF">IMCC3135_26895</name>
</gene>
<dbReference type="EMBL" id="CP018632">
    <property type="protein sequence ID" value="ASJ75434.1"/>
    <property type="molecule type" value="Genomic_DNA"/>
</dbReference>
<dbReference type="GO" id="GO:0006109">
    <property type="term" value="P:regulation of carbohydrate metabolic process"/>
    <property type="evidence" value="ECO:0007669"/>
    <property type="project" value="UniProtKB-UniRule"/>
</dbReference>